<feature type="region of interest" description="Disordered" evidence="1">
    <location>
        <begin position="1"/>
        <end position="56"/>
    </location>
</feature>
<accession>M8B5G8</accession>
<dbReference type="AlphaFoldDB" id="M8B5G8"/>
<organism evidence="2">
    <name type="scientific">Aegilops tauschii</name>
    <name type="common">Tausch's goatgrass</name>
    <name type="synonym">Aegilops squarrosa</name>
    <dbReference type="NCBI Taxonomy" id="37682"/>
    <lineage>
        <taxon>Eukaryota</taxon>
        <taxon>Viridiplantae</taxon>
        <taxon>Streptophyta</taxon>
        <taxon>Embryophyta</taxon>
        <taxon>Tracheophyta</taxon>
        <taxon>Spermatophyta</taxon>
        <taxon>Magnoliopsida</taxon>
        <taxon>Liliopsida</taxon>
        <taxon>Poales</taxon>
        <taxon>Poaceae</taxon>
        <taxon>BOP clade</taxon>
        <taxon>Pooideae</taxon>
        <taxon>Triticodae</taxon>
        <taxon>Triticeae</taxon>
        <taxon>Triticinae</taxon>
        <taxon>Aegilops</taxon>
    </lineage>
</organism>
<sequence>MGENGVGKNNYQGSAAAAAMEVSSAEHGQAGGSKCYDDDGRLKGTGQKEGKEALGS</sequence>
<reference evidence="2" key="1">
    <citation type="submission" date="2015-06" db="UniProtKB">
        <authorList>
            <consortium name="EnsemblPlants"/>
        </authorList>
    </citation>
    <scope>IDENTIFICATION</scope>
</reference>
<evidence type="ECO:0000313" key="2">
    <source>
        <dbReference type="EnsemblPlants" id="EMT11987"/>
    </source>
</evidence>
<dbReference type="EnsemblPlants" id="EMT11987">
    <property type="protein sequence ID" value="EMT11987"/>
    <property type="gene ID" value="F775_42883"/>
</dbReference>
<evidence type="ECO:0000256" key="1">
    <source>
        <dbReference type="SAM" id="MobiDB-lite"/>
    </source>
</evidence>
<feature type="compositionally biased region" description="Basic and acidic residues" evidence="1">
    <location>
        <begin position="35"/>
        <end position="56"/>
    </location>
</feature>
<proteinExistence type="predicted"/>
<name>M8B5G8_AEGTA</name>
<protein>
    <submittedName>
        <fullName evidence="2">Uncharacterized protein</fullName>
    </submittedName>
</protein>
<dbReference type="ExpressionAtlas" id="M8B5G8">
    <property type="expression patterns" value="baseline"/>
</dbReference>